<feature type="chain" id="PRO_5002466028" evidence="1">
    <location>
        <begin position="28"/>
        <end position="72"/>
    </location>
</feature>
<feature type="signal peptide" evidence="1">
    <location>
        <begin position="1"/>
        <end position="27"/>
    </location>
</feature>
<comment type="caution">
    <text evidence="2">The sequence shown here is derived from an EMBL/GenBank/DDBJ whole genome shotgun (WGS) entry which is preliminary data.</text>
</comment>
<sequence>MNKIIMKMRKFLLSIALLLPYSLPAVAYDFSDFKKLEQLEQLEQLKQLKQLQRLQQLEQESKIEELAFRTNY</sequence>
<protein>
    <submittedName>
        <fullName evidence="2">Uncharacterized protein</fullName>
    </submittedName>
</protein>
<feature type="non-terminal residue" evidence="2">
    <location>
        <position position="72"/>
    </location>
</feature>
<accession>A0A0F3RL24</accession>
<proteinExistence type="predicted"/>
<evidence type="ECO:0000313" key="3">
    <source>
        <dbReference type="Proteomes" id="UP000033580"/>
    </source>
</evidence>
<organism evidence="2 3">
    <name type="scientific">Orientia tsutsugamushi str. UT144</name>
    <dbReference type="NCBI Taxonomy" id="1441384"/>
    <lineage>
        <taxon>Bacteria</taxon>
        <taxon>Pseudomonadati</taxon>
        <taxon>Pseudomonadota</taxon>
        <taxon>Alphaproteobacteria</taxon>
        <taxon>Rickettsiales</taxon>
        <taxon>Rickettsiaceae</taxon>
        <taxon>Rickettsieae</taxon>
        <taxon>Orientia</taxon>
    </lineage>
</organism>
<dbReference type="AlphaFoldDB" id="A0A0F3RL24"/>
<gene>
    <name evidence="2" type="ORF">OTUT144_1252</name>
</gene>
<reference evidence="2 3" key="1">
    <citation type="submission" date="2015-01" db="EMBL/GenBank/DDBJ databases">
        <title>Genome Sequencing of Rickettsiales.</title>
        <authorList>
            <person name="Daugherty S.C."/>
            <person name="Su Q."/>
            <person name="Abolude K."/>
            <person name="Beier-Sexton M."/>
            <person name="Carlyon J.A."/>
            <person name="Carter R."/>
            <person name="Day N.P."/>
            <person name="Dumler S.J."/>
            <person name="Dyachenko V."/>
            <person name="Godinez A."/>
            <person name="Kurtti T.J."/>
            <person name="Lichay M."/>
            <person name="Mullins K.E."/>
            <person name="Ott S."/>
            <person name="Pappas-Brown V."/>
            <person name="Paris D.H."/>
            <person name="Patel P."/>
            <person name="Richards A.L."/>
            <person name="Sadzewicz L."/>
            <person name="Sears K."/>
            <person name="Seidman D."/>
            <person name="Sengamalay N."/>
            <person name="Stenos J."/>
            <person name="Tallon L.J."/>
            <person name="Vincent G."/>
            <person name="Fraser C.M."/>
            <person name="Munderloh U."/>
            <person name="Dunning-Hotopp J.C."/>
        </authorList>
    </citation>
    <scope>NUCLEOTIDE SEQUENCE [LARGE SCALE GENOMIC DNA]</scope>
    <source>
        <strain evidence="2 3">UT144</strain>
    </source>
</reference>
<dbReference type="EMBL" id="LAOR01000091">
    <property type="protein sequence ID" value="KJW06716.1"/>
    <property type="molecule type" value="Genomic_DNA"/>
</dbReference>
<dbReference type="Proteomes" id="UP000033580">
    <property type="component" value="Unassembled WGS sequence"/>
</dbReference>
<evidence type="ECO:0000313" key="2">
    <source>
        <dbReference type="EMBL" id="KJW06716.1"/>
    </source>
</evidence>
<keyword evidence="1" id="KW-0732">Signal</keyword>
<evidence type="ECO:0000256" key="1">
    <source>
        <dbReference type="SAM" id="SignalP"/>
    </source>
</evidence>
<name>A0A0F3RL24_ORITS</name>